<dbReference type="AlphaFoldDB" id="A0A0D1K188"/>
<organism evidence="1 2">
    <name type="scientific">Mycolicibacterium llatzerense</name>
    <dbReference type="NCBI Taxonomy" id="280871"/>
    <lineage>
        <taxon>Bacteria</taxon>
        <taxon>Bacillati</taxon>
        <taxon>Actinomycetota</taxon>
        <taxon>Actinomycetes</taxon>
        <taxon>Mycobacteriales</taxon>
        <taxon>Mycobacteriaceae</taxon>
        <taxon>Mycolicibacterium</taxon>
    </lineage>
</organism>
<keyword evidence="2" id="KW-1185">Reference proteome</keyword>
<dbReference type="PATRIC" id="fig|280871.6.peg.455"/>
<evidence type="ECO:0000313" key="1">
    <source>
        <dbReference type="EMBL" id="KIU18649.1"/>
    </source>
</evidence>
<evidence type="ECO:0000313" key="2">
    <source>
        <dbReference type="Proteomes" id="UP000032221"/>
    </source>
</evidence>
<dbReference type="OrthoDB" id="7067800at2"/>
<dbReference type="STRING" id="280871.TL10_02235"/>
<dbReference type="GO" id="GO:0004061">
    <property type="term" value="F:arylformamidase activity"/>
    <property type="evidence" value="ECO:0007669"/>
    <property type="project" value="InterPro"/>
</dbReference>
<sequence>MLVDLSHTIRAGMVTYPGLPAPSISAHLTREASRDVYAPGTEFAIGAITMVGNTGTYIDSPFHRYADGADLAGLDLNTLVDLPTIVVHRRDVAARAVDVAELPEDIEAGCAVLIDTGWDRHFGTEAYAVDAPFLSEAATEHLVRRGVALVGIDSVNIDDASPAAAGRRPIHTALLGNGIHVVEHLTNLASLPARGARFTAVPPRVEGFGTFPVRAYATIPD</sequence>
<dbReference type="PANTHER" id="PTHR31118:SF32">
    <property type="entry name" value="KYNURENINE FORMAMIDASE"/>
    <property type="match status" value="1"/>
</dbReference>
<dbReference type="Proteomes" id="UP000032221">
    <property type="component" value="Unassembled WGS sequence"/>
</dbReference>
<dbReference type="InterPro" id="IPR007325">
    <property type="entry name" value="KFase/CYL"/>
</dbReference>
<dbReference type="PANTHER" id="PTHR31118">
    <property type="entry name" value="CYCLASE-LIKE PROTEIN 2"/>
    <property type="match status" value="1"/>
</dbReference>
<comment type="caution">
    <text evidence="1">The sequence shown here is derived from an EMBL/GenBank/DDBJ whole genome shotgun (WGS) entry which is preliminary data.</text>
</comment>
<dbReference type="GO" id="GO:0019441">
    <property type="term" value="P:L-tryptophan catabolic process to kynurenine"/>
    <property type="evidence" value="ECO:0007669"/>
    <property type="project" value="InterPro"/>
</dbReference>
<name>A0A0D1K188_9MYCO</name>
<dbReference type="Pfam" id="PF04199">
    <property type="entry name" value="Cyclase"/>
    <property type="match status" value="1"/>
</dbReference>
<accession>A0A0D1K188</accession>
<dbReference type="RefSeq" id="WP_043984341.1">
    <property type="nucleotide sequence ID" value="NZ_JXST01000002.1"/>
</dbReference>
<dbReference type="Gene3D" id="3.50.30.50">
    <property type="entry name" value="Putative cyclase"/>
    <property type="match status" value="1"/>
</dbReference>
<gene>
    <name evidence="1" type="ORF">TL10_02235</name>
</gene>
<dbReference type="SUPFAM" id="SSF102198">
    <property type="entry name" value="Putative cyclase"/>
    <property type="match status" value="1"/>
</dbReference>
<reference evidence="1 2" key="1">
    <citation type="submission" date="2015-01" db="EMBL/GenBank/DDBJ databases">
        <title>Genome sequence of Mycobacterium llatzerense and Mycobacterium immunogenum recovered from brain abscess.</title>
        <authorList>
            <person name="Greninger A.L."/>
            <person name="Langelier C."/>
            <person name="Cunningham G."/>
            <person name="Chiu C.Y."/>
            <person name="Miller S."/>
        </authorList>
    </citation>
    <scope>NUCLEOTIDE SEQUENCE [LARGE SCALE GENOMIC DNA]</scope>
    <source>
        <strain evidence="1 2">CLUC14</strain>
    </source>
</reference>
<dbReference type="EMBL" id="JXST01000002">
    <property type="protein sequence ID" value="KIU18649.1"/>
    <property type="molecule type" value="Genomic_DNA"/>
</dbReference>
<protein>
    <submittedName>
        <fullName evidence="1">Cyclase</fullName>
    </submittedName>
</protein>
<dbReference type="InterPro" id="IPR037175">
    <property type="entry name" value="KFase_sf"/>
</dbReference>
<proteinExistence type="predicted"/>